<protein>
    <submittedName>
        <fullName evidence="8">Bifunctional folylpolyglutamate synthase/dihydrofolate synthase</fullName>
    </submittedName>
</protein>
<dbReference type="InterPro" id="IPR036615">
    <property type="entry name" value="Mur_ligase_C_dom_sf"/>
</dbReference>
<evidence type="ECO:0000313" key="8">
    <source>
        <dbReference type="EMBL" id="MCI2241380.1"/>
    </source>
</evidence>
<evidence type="ECO:0000256" key="7">
    <source>
        <dbReference type="SAM" id="MobiDB-lite"/>
    </source>
</evidence>
<evidence type="ECO:0000313" key="9">
    <source>
        <dbReference type="Proteomes" id="UP001430755"/>
    </source>
</evidence>
<keyword evidence="5" id="KW-0067">ATP-binding</keyword>
<dbReference type="PROSITE" id="PS01012">
    <property type="entry name" value="FOLYLPOLYGLU_SYNT_2"/>
    <property type="match status" value="1"/>
</dbReference>
<dbReference type="InterPro" id="IPR018109">
    <property type="entry name" value="Folylpolyglutamate_synth_CS"/>
</dbReference>
<keyword evidence="4" id="KW-0547">Nucleotide-binding</keyword>
<feature type="compositionally biased region" description="Low complexity" evidence="7">
    <location>
        <begin position="407"/>
        <end position="437"/>
    </location>
</feature>
<proteinExistence type="inferred from homology"/>
<comment type="similarity">
    <text evidence="1">Belongs to the folylpolyglutamate synthase family.</text>
</comment>
<evidence type="ECO:0000256" key="5">
    <source>
        <dbReference type="ARBA" id="ARBA00022840"/>
    </source>
</evidence>
<keyword evidence="2" id="KW-0436">Ligase</keyword>
<dbReference type="Gene3D" id="3.40.1190.10">
    <property type="entry name" value="Mur-like, catalytic domain"/>
    <property type="match status" value="1"/>
</dbReference>
<gene>
    <name evidence="8" type="ORF">LPT13_03310</name>
</gene>
<reference evidence="8" key="1">
    <citation type="submission" date="2021-11" db="EMBL/GenBank/DDBJ databases">
        <title>A Novel Adlercreutzia Species, isolated from a Allomyrina dichotoma larva feces.</title>
        <authorList>
            <person name="Suh M.K."/>
        </authorList>
    </citation>
    <scope>NUCLEOTIDE SEQUENCE</scope>
    <source>
        <strain evidence="8">JBNU-10</strain>
    </source>
</reference>
<dbReference type="PROSITE" id="PS01011">
    <property type="entry name" value="FOLYLPOLYGLU_SYNT_1"/>
    <property type="match status" value="1"/>
</dbReference>
<feature type="region of interest" description="Disordered" evidence="7">
    <location>
        <begin position="407"/>
        <end position="439"/>
    </location>
</feature>
<keyword evidence="6" id="KW-0460">Magnesium</keyword>
<name>A0ABS9WFM9_9ACTN</name>
<dbReference type="PANTHER" id="PTHR11136:SF0">
    <property type="entry name" value="DIHYDROFOLATE SYNTHETASE-RELATED"/>
    <property type="match status" value="1"/>
</dbReference>
<keyword evidence="9" id="KW-1185">Reference proteome</keyword>
<sequence length="582" mass="59417">MSAGAASAPDAGAFDPVAYINTPRWQASRLGLDRIRALLERLGRPQDALRFVHVAGTNGKGSTCAYLASVLQAAGLRTGLFTSPFILRFEERIRVDGADIPRDDLTRATLLVREQAEALEHETGDHPTEFELMCAVALVHFRAARCDIVVMEVGLGGRLDSTNVIDAPETCVIARIGLDHTALLGDTLAAVAGEKCGIIKPGAPVASWPQDPEADEVVRRACAAAGCKLVEPDFTQLQVSPLELPSAVPSVPPVPPASAASPLPSHEPCEHVEGAEVTSASSSQLQNVSRETFVRHFAYKGARYETALLGSYQPANAALAIEAVGLLRERGWRIPDEAVRAGIAAARWPGRFEVVAATPLTIVDGGHNPQGARALADSLADLLSALSPASHPRAGCAGADADEASPAVAPSAAVPSPAASTPATGAPAASSGAASASKEYDREGHQKVVLVMGVLADKDYPAMIAEVAPLADAFVCYAPDNPRALPAVDLAAAIAANAPDLIAAAPDGPSAAAAPDGPFAVAVAPGAPANAGESPAGEGGPLVEVAPGAAEALRRGRALAGADGIVVAFGSLYAIADLSRAL</sequence>
<dbReference type="Gene3D" id="3.90.190.20">
    <property type="entry name" value="Mur ligase, C-terminal domain"/>
    <property type="match status" value="1"/>
</dbReference>
<dbReference type="SUPFAM" id="SSF53623">
    <property type="entry name" value="MurD-like peptide ligases, catalytic domain"/>
    <property type="match status" value="1"/>
</dbReference>
<evidence type="ECO:0000256" key="6">
    <source>
        <dbReference type="ARBA" id="ARBA00022842"/>
    </source>
</evidence>
<dbReference type="InterPro" id="IPR036565">
    <property type="entry name" value="Mur-like_cat_sf"/>
</dbReference>
<organism evidence="8 9">
    <name type="scientific">Adlercreutzia faecimuris</name>
    <dbReference type="NCBI Taxonomy" id="2897341"/>
    <lineage>
        <taxon>Bacteria</taxon>
        <taxon>Bacillati</taxon>
        <taxon>Actinomycetota</taxon>
        <taxon>Coriobacteriia</taxon>
        <taxon>Eggerthellales</taxon>
        <taxon>Eggerthellaceae</taxon>
        <taxon>Adlercreutzia</taxon>
    </lineage>
</organism>
<dbReference type="SUPFAM" id="SSF53244">
    <property type="entry name" value="MurD-like peptide ligases, peptide-binding domain"/>
    <property type="match status" value="2"/>
</dbReference>
<dbReference type="Proteomes" id="UP001430755">
    <property type="component" value="Unassembled WGS sequence"/>
</dbReference>
<dbReference type="PANTHER" id="PTHR11136">
    <property type="entry name" value="FOLYLPOLYGLUTAMATE SYNTHASE-RELATED"/>
    <property type="match status" value="1"/>
</dbReference>
<evidence type="ECO:0000256" key="2">
    <source>
        <dbReference type="ARBA" id="ARBA00022598"/>
    </source>
</evidence>
<feature type="region of interest" description="Disordered" evidence="7">
    <location>
        <begin position="248"/>
        <end position="268"/>
    </location>
</feature>
<dbReference type="NCBIfam" id="TIGR01499">
    <property type="entry name" value="folC"/>
    <property type="match status" value="1"/>
</dbReference>
<accession>A0ABS9WFM9</accession>
<evidence type="ECO:0000256" key="3">
    <source>
        <dbReference type="ARBA" id="ARBA00022723"/>
    </source>
</evidence>
<keyword evidence="3" id="KW-0479">Metal-binding</keyword>
<evidence type="ECO:0000256" key="4">
    <source>
        <dbReference type="ARBA" id="ARBA00022741"/>
    </source>
</evidence>
<dbReference type="InterPro" id="IPR001645">
    <property type="entry name" value="Folylpolyglutamate_synth"/>
</dbReference>
<comment type="caution">
    <text evidence="8">The sequence shown here is derived from an EMBL/GenBank/DDBJ whole genome shotgun (WGS) entry which is preliminary data.</text>
</comment>
<evidence type="ECO:0000256" key="1">
    <source>
        <dbReference type="ARBA" id="ARBA00008276"/>
    </source>
</evidence>
<dbReference type="EMBL" id="JAJMLW010000001">
    <property type="protein sequence ID" value="MCI2241380.1"/>
    <property type="molecule type" value="Genomic_DNA"/>
</dbReference>